<dbReference type="AlphaFoldDB" id="A0A0C9UNB7"/>
<name>A0A0C9UNB7_SPHS4</name>
<dbReference type="Gene3D" id="3.80.10.10">
    <property type="entry name" value="Ribonuclease Inhibitor"/>
    <property type="match status" value="1"/>
</dbReference>
<sequence length="292" mass="32659">MSHMQASGSTAFPPELWEPIIAHLHGDTSSLLNCGLVCWEWNAISRLHIFSEVTLLVQFPRDVLVQVMSAEGSTIGRYIRELDILAADDEGWNAILENLPSLPALRTLSLSNVEDHWKSLTSRAKSKLDHVFQSVTNLSISRATFESFNQACEFINNASQVEELVLWSVYCESYEKSELRLEIILPKLSQISVDGGVLIPLFDQLCSQTNAPSIRILTVACRKPSDAHAICKYIASLGPILEELSLFVDDGERYTALSNQMDLSLYSSLRVVTFDLTWYTDPPKRQAAPLID</sequence>
<dbReference type="CDD" id="cd09917">
    <property type="entry name" value="F-box_SF"/>
    <property type="match status" value="1"/>
</dbReference>
<keyword evidence="2" id="KW-1185">Reference proteome</keyword>
<dbReference type="HOGENOM" id="CLU_1147069_0_0_1"/>
<evidence type="ECO:0000313" key="2">
    <source>
        <dbReference type="Proteomes" id="UP000054279"/>
    </source>
</evidence>
<dbReference type="InterPro" id="IPR032675">
    <property type="entry name" value="LRR_dom_sf"/>
</dbReference>
<dbReference type="Proteomes" id="UP000054279">
    <property type="component" value="Unassembled WGS sequence"/>
</dbReference>
<reference evidence="1 2" key="1">
    <citation type="submission" date="2014-06" db="EMBL/GenBank/DDBJ databases">
        <title>Evolutionary Origins and Diversification of the Mycorrhizal Mutualists.</title>
        <authorList>
            <consortium name="DOE Joint Genome Institute"/>
            <consortium name="Mycorrhizal Genomics Consortium"/>
            <person name="Kohler A."/>
            <person name="Kuo A."/>
            <person name="Nagy L.G."/>
            <person name="Floudas D."/>
            <person name="Copeland A."/>
            <person name="Barry K.W."/>
            <person name="Cichocki N."/>
            <person name="Veneault-Fourrey C."/>
            <person name="LaButti K."/>
            <person name="Lindquist E.A."/>
            <person name="Lipzen A."/>
            <person name="Lundell T."/>
            <person name="Morin E."/>
            <person name="Murat C."/>
            <person name="Riley R."/>
            <person name="Ohm R."/>
            <person name="Sun H."/>
            <person name="Tunlid A."/>
            <person name="Henrissat B."/>
            <person name="Grigoriev I.V."/>
            <person name="Hibbett D.S."/>
            <person name="Martin F."/>
        </authorList>
    </citation>
    <scope>NUCLEOTIDE SEQUENCE [LARGE SCALE GENOMIC DNA]</scope>
    <source>
        <strain evidence="1 2">SS14</strain>
    </source>
</reference>
<dbReference type="EMBL" id="KN837351">
    <property type="protein sequence ID" value="KIJ26951.1"/>
    <property type="molecule type" value="Genomic_DNA"/>
</dbReference>
<dbReference type="SUPFAM" id="SSF81383">
    <property type="entry name" value="F-box domain"/>
    <property type="match status" value="1"/>
</dbReference>
<organism evidence="1 2">
    <name type="scientific">Sphaerobolus stellatus (strain SS14)</name>
    <dbReference type="NCBI Taxonomy" id="990650"/>
    <lineage>
        <taxon>Eukaryota</taxon>
        <taxon>Fungi</taxon>
        <taxon>Dikarya</taxon>
        <taxon>Basidiomycota</taxon>
        <taxon>Agaricomycotina</taxon>
        <taxon>Agaricomycetes</taxon>
        <taxon>Phallomycetidae</taxon>
        <taxon>Geastrales</taxon>
        <taxon>Sphaerobolaceae</taxon>
        <taxon>Sphaerobolus</taxon>
    </lineage>
</organism>
<proteinExistence type="predicted"/>
<evidence type="ECO:0000313" key="1">
    <source>
        <dbReference type="EMBL" id="KIJ26951.1"/>
    </source>
</evidence>
<gene>
    <name evidence="1" type="ORF">M422DRAFT_271913</name>
</gene>
<evidence type="ECO:0008006" key="3">
    <source>
        <dbReference type="Google" id="ProtNLM"/>
    </source>
</evidence>
<dbReference type="InterPro" id="IPR036047">
    <property type="entry name" value="F-box-like_dom_sf"/>
</dbReference>
<dbReference type="OrthoDB" id="2788229at2759"/>
<protein>
    <recommendedName>
        <fullName evidence="3">F-box domain-containing protein</fullName>
    </recommendedName>
</protein>
<accession>A0A0C9UNB7</accession>
<dbReference type="SUPFAM" id="SSF52047">
    <property type="entry name" value="RNI-like"/>
    <property type="match status" value="1"/>
</dbReference>